<dbReference type="EMBL" id="JACAZH010000004">
    <property type="protein sequence ID" value="KAF7370078.1"/>
    <property type="molecule type" value="Genomic_DNA"/>
</dbReference>
<evidence type="ECO:0000313" key="3">
    <source>
        <dbReference type="Proteomes" id="UP000623467"/>
    </source>
</evidence>
<sequence length="280" mass="30516">MRCFWAVVSLQTDLNLAFASPIGLRSSLLEASGTTIDTPWAMQNAEHVLPAGHSGGENSSGDVIRQFPVDETSGIISISNSHVQASVLLHRVLFLAAKWSSNLQPTELSSYMESYTWLDGRITHFSNGLPPIYPLADNGLVMAHVLVAAAAIRLHRPFSALDQVARMKCISASRTVLRVLRDTTISAASSISHANPVIGTICALACSILFDEIERTRLMWVEWAQTPDVNVLPAGEPESTLLLSLQEGMEIMGMRAPGNPLAEHQLTEVQQRYNSHYGSL</sequence>
<evidence type="ECO:0000256" key="1">
    <source>
        <dbReference type="SAM" id="SignalP"/>
    </source>
</evidence>
<dbReference type="AlphaFoldDB" id="A0A8H7DF99"/>
<gene>
    <name evidence="2" type="ORF">MSAN_00637800</name>
</gene>
<evidence type="ECO:0000313" key="2">
    <source>
        <dbReference type="EMBL" id="KAF7370078.1"/>
    </source>
</evidence>
<accession>A0A8H7DF99</accession>
<comment type="caution">
    <text evidence="2">The sequence shown here is derived from an EMBL/GenBank/DDBJ whole genome shotgun (WGS) entry which is preliminary data.</text>
</comment>
<proteinExistence type="predicted"/>
<feature type="chain" id="PRO_5034347547" description="Transcription factor domain-containing protein" evidence="1">
    <location>
        <begin position="20"/>
        <end position="280"/>
    </location>
</feature>
<evidence type="ECO:0008006" key="4">
    <source>
        <dbReference type="Google" id="ProtNLM"/>
    </source>
</evidence>
<keyword evidence="1" id="KW-0732">Signal</keyword>
<feature type="signal peptide" evidence="1">
    <location>
        <begin position="1"/>
        <end position="19"/>
    </location>
</feature>
<dbReference type="Proteomes" id="UP000623467">
    <property type="component" value="Unassembled WGS sequence"/>
</dbReference>
<reference evidence="2" key="1">
    <citation type="submission" date="2020-05" db="EMBL/GenBank/DDBJ databases">
        <title>Mycena genomes resolve the evolution of fungal bioluminescence.</title>
        <authorList>
            <person name="Tsai I.J."/>
        </authorList>
    </citation>
    <scope>NUCLEOTIDE SEQUENCE</scope>
    <source>
        <strain evidence="2">160909Yilan</strain>
    </source>
</reference>
<name>A0A8H7DF99_9AGAR</name>
<dbReference type="OrthoDB" id="3031538at2759"/>
<protein>
    <recommendedName>
        <fullName evidence="4">Transcription factor domain-containing protein</fullName>
    </recommendedName>
</protein>
<keyword evidence="3" id="KW-1185">Reference proteome</keyword>
<dbReference type="CDD" id="cd12148">
    <property type="entry name" value="fungal_TF_MHR"/>
    <property type="match status" value="1"/>
</dbReference>
<organism evidence="2 3">
    <name type="scientific">Mycena sanguinolenta</name>
    <dbReference type="NCBI Taxonomy" id="230812"/>
    <lineage>
        <taxon>Eukaryota</taxon>
        <taxon>Fungi</taxon>
        <taxon>Dikarya</taxon>
        <taxon>Basidiomycota</taxon>
        <taxon>Agaricomycotina</taxon>
        <taxon>Agaricomycetes</taxon>
        <taxon>Agaricomycetidae</taxon>
        <taxon>Agaricales</taxon>
        <taxon>Marasmiineae</taxon>
        <taxon>Mycenaceae</taxon>
        <taxon>Mycena</taxon>
    </lineage>
</organism>